<dbReference type="PANTHER" id="PTHR43280">
    <property type="entry name" value="ARAC-FAMILY TRANSCRIPTIONAL REGULATOR"/>
    <property type="match status" value="1"/>
</dbReference>
<keyword evidence="3" id="KW-0804">Transcription</keyword>
<dbReference type="Gene3D" id="1.10.10.60">
    <property type="entry name" value="Homeodomain-like"/>
    <property type="match status" value="1"/>
</dbReference>
<dbReference type="InterPro" id="IPR037923">
    <property type="entry name" value="HTH-like"/>
</dbReference>
<accession>A0A556MIA2</accession>
<name>A0A556MIA2_9SPHI</name>
<dbReference type="Proteomes" id="UP000318733">
    <property type="component" value="Unassembled WGS sequence"/>
</dbReference>
<dbReference type="AlphaFoldDB" id="A0A556MIA2"/>
<dbReference type="InterPro" id="IPR009057">
    <property type="entry name" value="Homeodomain-like_sf"/>
</dbReference>
<dbReference type="PROSITE" id="PS01124">
    <property type="entry name" value="HTH_ARAC_FAMILY_2"/>
    <property type="match status" value="1"/>
</dbReference>
<dbReference type="InterPro" id="IPR018060">
    <property type="entry name" value="HTH_AraC"/>
</dbReference>
<evidence type="ECO:0000259" key="4">
    <source>
        <dbReference type="PROSITE" id="PS01124"/>
    </source>
</evidence>
<protein>
    <submittedName>
        <fullName evidence="5">Helix-turn-helix domain-containing protein</fullName>
    </submittedName>
</protein>
<feature type="domain" description="HTH araC/xylS-type" evidence="4">
    <location>
        <begin position="193"/>
        <end position="291"/>
    </location>
</feature>
<dbReference type="GO" id="GO:0003700">
    <property type="term" value="F:DNA-binding transcription factor activity"/>
    <property type="evidence" value="ECO:0007669"/>
    <property type="project" value="InterPro"/>
</dbReference>
<dbReference type="SUPFAM" id="SSF51215">
    <property type="entry name" value="Regulatory protein AraC"/>
    <property type="match status" value="1"/>
</dbReference>
<dbReference type="RefSeq" id="WP_144249619.1">
    <property type="nucleotide sequence ID" value="NZ_VLPK01000003.1"/>
</dbReference>
<dbReference type="Pfam" id="PF12833">
    <property type="entry name" value="HTH_18"/>
    <property type="match status" value="1"/>
</dbReference>
<dbReference type="PANTHER" id="PTHR43280:SF32">
    <property type="entry name" value="TRANSCRIPTIONAL REGULATORY PROTEIN"/>
    <property type="match status" value="1"/>
</dbReference>
<keyword evidence="1" id="KW-0805">Transcription regulation</keyword>
<sequence length="297" mass="34834">MYQTDTEVAIPSYALAPDVNTGSRIFTVNKANCIVNYRLEDFLIPHRKGYYFCAFVKDGSTRHWIDMTPYKLKPNTFYFTVPHQVHLKEEAKPLTGMTLCFTDDFLALEENSLLRQLPIIQNPDNGHELILNDADVLFIEDMLEKIYAENKAHGNWQQSMLMGYMRILFIYLSRLYTEQFSQKDTAQDRVVLKRYLSKIEEHYTDYHEVSAYADMLNISAGYLSELVKEQSGKPAIAHIHDRLMLETKRLLFHTDQSIKEIAFSLGFEDASYFNRFFKRLSDQTPAGYRKQIREMYH</sequence>
<keyword evidence="2" id="KW-0238">DNA-binding</keyword>
<evidence type="ECO:0000313" key="5">
    <source>
        <dbReference type="EMBL" id="TSJ39582.1"/>
    </source>
</evidence>
<evidence type="ECO:0000256" key="2">
    <source>
        <dbReference type="ARBA" id="ARBA00023125"/>
    </source>
</evidence>
<dbReference type="InterPro" id="IPR020449">
    <property type="entry name" value="Tscrpt_reg_AraC-type_HTH"/>
</dbReference>
<keyword evidence="6" id="KW-1185">Reference proteome</keyword>
<dbReference type="EMBL" id="VLPK01000003">
    <property type="protein sequence ID" value="TSJ39582.1"/>
    <property type="molecule type" value="Genomic_DNA"/>
</dbReference>
<proteinExistence type="predicted"/>
<evidence type="ECO:0000256" key="3">
    <source>
        <dbReference type="ARBA" id="ARBA00023163"/>
    </source>
</evidence>
<comment type="caution">
    <text evidence="5">The sequence shown here is derived from an EMBL/GenBank/DDBJ whole genome shotgun (WGS) entry which is preliminary data.</text>
</comment>
<evidence type="ECO:0000313" key="6">
    <source>
        <dbReference type="Proteomes" id="UP000318733"/>
    </source>
</evidence>
<evidence type="ECO:0000256" key="1">
    <source>
        <dbReference type="ARBA" id="ARBA00023015"/>
    </source>
</evidence>
<dbReference type="SMART" id="SM00342">
    <property type="entry name" value="HTH_ARAC"/>
    <property type="match status" value="1"/>
</dbReference>
<dbReference type="PRINTS" id="PR00032">
    <property type="entry name" value="HTHARAC"/>
</dbReference>
<dbReference type="OrthoDB" id="2585681at2"/>
<organism evidence="5 6">
    <name type="scientific">Mucilaginibacter corticis</name>
    <dbReference type="NCBI Taxonomy" id="2597670"/>
    <lineage>
        <taxon>Bacteria</taxon>
        <taxon>Pseudomonadati</taxon>
        <taxon>Bacteroidota</taxon>
        <taxon>Sphingobacteriia</taxon>
        <taxon>Sphingobacteriales</taxon>
        <taxon>Sphingobacteriaceae</taxon>
        <taxon>Mucilaginibacter</taxon>
    </lineage>
</organism>
<dbReference type="SUPFAM" id="SSF46689">
    <property type="entry name" value="Homeodomain-like"/>
    <property type="match status" value="1"/>
</dbReference>
<dbReference type="GO" id="GO:0043565">
    <property type="term" value="F:sequence-specific DNA binding"/>
    <property type="evidence" value="ECO:0007669"/>
    <property type="project" value="InterPro"/>
</dbReference>
<reference evidence="5 6" key="1">
    <citation type="submission" date="2019-07" db="EMBL/GenBank/DDBJ databases">
        <authorList>
            <person name="Huq M.A."/>
        </authorList>
    </citation>
    <scope>NUCLEOTIDE SEQUENCE [LARGE SCALE GENOMIC DNA]</scope>
    <source>
        <strain evidence="5 6">MAH-19</strain>
    </source>
</reference>
<gene>
    <name evidence="5" type="ORF">FO440_17725</name>
</gene>